<feature type="compositionally biased region" description="Basic and acidic residues" evidence="2">
    <location>
        <begin position="711"/>
        <end position="720"/>
    </location>
</feature>
<feature type="compositionally biased region" description="Basic and acidic residues" evidence="2">
    <location>
        <begin position="141"/>
        <end position="154"/>
    </location>
</feature>
<proteinExistence type="predicted"/>
<evidence type="ECO:0000256" key="2">
    <source>
        <dbReference type="SAM" id="MobiDB-lite"/>
    </source>
</evidence>
<feature type="compositionally biased region" description="Polar residues" evidence="2">
    <location>
        <begin position="777"/>
        <end position="790"/>
    </location>
</feature>
<feature type="compositionally biased region" description="Basic and acidic residues" evidence="2">
    <location>
        <begin position="113"/>
        <end position="128"/>
    </location>
</feature>
<keyword evidence="4" id="KW-1185">Reference proteome</keyword>
<dbReference type="InterPro" id="IPR052655">
    <property type="entry name" value="AKNA_Centrosome-Trans_reg"/>
</dbReference>
<evidence type="ECO:0000313" key="4">
    <source>
        <dbReference type="Proteomes" id="UP001469553"/>
    </source>
</evidence>
<feature type="region of interest" description="Disordered" evidence="2">
    <location>
        <begin position="111"/>
        <end position="159"/>
    </location>
</feature>
<dbReference type="PANTHER" id="PTHR21510">
    <property type="entry name" value="AKNA DOMAIN-CONTAINING PROTEIN"/>
    <property type="match status" value="1"/>
</dbReference>
<feature type="compositionally biased region" description="Polar residues" evidence="2">
    <location>
        <begin position="736"/>
        <end position="760"/>
    </location>
</feature>
<feature type="coiled-coil region" evidence="1">
    <location>
        <begin position="418"/>
        <end position="445"/>
    </location>
</feature>
<feature type="compositionally biased region" description="Polar residues" evidence="2">
    <location>
        <begin position="630"/>
        <end position="645"/>
    </location>
</feature>
<dbReference type="Proteomes" id="UP001469553">
    <property type="component" value="Unassembled WGS sequence"/>
</dbReference>
<feature type="non-terminal residue" evidence="3">
    <location>
        <position position="878"/>
    </location>
</feature>
<keyword evidence="1" id="KW-0175">Coiled coil</keyword>
<feature type="compositionally biased region" description="Basic residues" evidence="2">
    <location>
        <begin position="726"/>
        <end position="735"/>
    </location>
</feature>
<reference evidence="3 4" key="1">
    <citation type="submission" date="2021-06" db="EMBL/GenBank/DDBJ databases">
        <authorList>
            <person name="Palmer J.M."/>
        </authorList>
    </citation>
    <scope>NUCLEOTIDE SEQUENCE [LARGE SCALE GENOMIC DNA]</scope>
    <source>
        <strain evidence="3 4">AS_MEX2019</strain>
        <tissue evidence="3">Muscle</tissue>
    </source>
</reference>
<gene>
    <name evidence="3" type="ORF">AMECASPLE_009494</name>
</gene>
<sequence>MERRRNTRPGLLQWTPAPLRYSPATARTSEDSWEDEGEEAETFFGQMDENGIIGLTEALEDLELGQPRGYSEPCTPEGAVPSGGVKDQTFQSSGEDHQYLASNCDMNGGFKAFTEDQTRSQRENDRGRSFNMTEEEDVDEDGKGSDTTRKRNELPHTSGELEALDELNFHYCMSDINPAENSGHDCLVSEPAATASVLPHLYHFIEEELAVAPGIEAETFPDMGFTETESYCSHASVKSSPRCPETKLGASPQPALVFSKQDVLENIPTKASEHQKTHSAEAVYTRTPSLGGAQKDSSKSKQPSKGHDKNPKTPGARNKPAGKDEFRSTTLSHQTPDFSKVEPRVHFPKCGYKPPKSKKSLARTSLSPEPPMVFKSPADIIKEVLFNNTSSGSNTPTNVPNFIVPAEFRCPQQATTLVEQLQEDHKRLLTKLAEAENTIDRLRLEARVNLYSDPPKAAHSVHSGLNCNTSNFLKIDFSQAQRAEICSPGHSSHQEKSGACPSAPQPGQQFSNILFSQSDKFLQQLQTFQDLLKSDKLTSFEKLTGLSQLSESLDSLERGFLLARDEHKLLQQTGVQTCHFDPERELEGLIFQCGLQMDELKEQVGQIQQESFPPSPPRNTSSDPPEGGEITQTHQQSQSEPSQTDPGAAAEVEDRIISPETDSGFVGSDSSHLTPAAVPILLHQRASESVSAPQDRNPMRPQSASLSLSHLDQEPTEGHTLDSNQRRRSRQRRRTFSCSPQSCISQKNQARADNGSSDSWMMSDAPSACEEQRSDPFSESVDSPLCANSSSPPPARHRHGHPLRVANPSHGGNYKDAFMKLQAEVEKLKEKLDISLRNEKPLSSVTAAPSAQKICFHHTPSPSIRTERHGEACVSSCV</sequence>
<feature type="region of interest" description="Disordered" evidence="2">
    <location>
        <begin position="486"/>
        <end position="505"/>
    </location>
</feature>
<evidence type="ECO:0000256" key="1">
    <source>
        <dbReference type="SAM" id="Coils"/>
    </source>
</evidence>
<evidence type="ECO:0000313" key="3">
    <source>
        <dbReference type="EMBL" id="MEQ2306558.1"/>
    </source>
</evidence>
<feature type="compositionally biased region" description="Polar residues" evidence="2">
    <location>
        <begin position="605"/>
        <end position="623"/>
    </location>
</feature>
<feature type="compositionally biased region" description="Polar residues" evidence="2">
    <location>
        <begin position="687"/>
        <end position="710"/>
    </location>
</feature>
<dbReference type="PANTHER" id="PTHR21510:SF15">
    <property type="entry name" value="MICROTUBULE ORGANIZATION PROTEIN AKNA"/>
    <property type="match status" value="1"/>
</dbReference>
<comment type="caution">
    <text evidence="3">The sequence shown here is derived from an EMBL/GenBank/DDBJ whole genome shotgun (WGS) entry which is preliminary data.</text>
</comment>
<feature type="region of interest" description="Disordered" evidence="2">
    <location>
        <begin position="71"/>
        <end position="94"/>
    </location>
</feature>
<evidence type="ECO:0008006" key="5">
    <source>
        <dbReference type="Google" id="ProtNLM"/>
    </source>
</evidence>
<protein>
    <recommendedName>
        <fullName evidence="5">AKNA domain-containing protein</fullName>
    </recommendedName>
</protein>
<feature type="region of interest" description="Disordered" evidence="2">
    <location>
        <begin position="270"/>
        <end position="370"/>
    </location>
</feature>
<feature type="compositionally biased region" description="Polar residues" evidence="2">
    <location>
        <begin position="328"/>
        <end position="337"/>
    </location>
</feature>
<feature type="region of interest" description="Disordered" evidence="2">
    <location>
        <begin position="687"/>
        <end position="802"/>
    </location>
</feature>
<feature type="region of interest" description="Disordered" evidence="2">
    <location>
        <begin position="603"/>
        <end position="650"/>
    </location>
</feature>
<name>A0ABV0ZMI4_9TELE</name>
<dbReference type="EMBL" id="JAHRIP010066364">
    <property type="protein sequence ID" value="MEQ2306558.1"/>
    <property type="molecule type" value="Genomic_DNA"/>
</dbReference>
<accession>A0ABV0ZMI4</accession>
<feature type="region of interest" description="Disordered" evidence="2">
    <location>
        <begin position="1"/>
        <end position="34"/>
    </location>
</feature>
<organism evidence="3 4">
    <name type="scientific">Ameca splendens</name>
    <dbReference type="NCBI Taxonomy" id="208324"/>
    <lineage>
        <taxon>Eukaryota</taxon>
        <taxon>Metazoa</taxon>
        <taxon>Chordata</taxon>
        <taxon>Craniata</taxon>
        <taxon>Vertebrata</taxon>
        <taxon>Euteleostomi</taxon>
        <taxon>Actinopterygii</taxon>
        <taxon>Neopterygii</taxon>
        <taxon>Teleostei</taxon>
        <taxon>Neoteleostei</taxon>
        <taxon>Acanthomorphata</taxon>
        <taxon>Ovalentaria</taxon>
        <taxon>Atherinomorphae</taxon>
        <taxon>Cyprinodontiformes</taxon>
        <taxon>Goodeidae</taxon>
        <taxon>Ameca</taxon>
    </lineage>
</organism>